<dbReference type="GeneID" id="96746654"/>
<gene>
    <name evidence="1" type="ORF">SPAR_36616</name>
</gene>
<keyword evidence="2" id="KW-1185">Reference proteome</keyword>
<dbReference type="RefSeq" id="WP_141713068.1">
    <property type="nucleotide sequence ID" value="NZ_ASQP01000469.1"/>
</dbReference>
<dbReference type="AlphaFoldDB" id="A0A1R1S7X6"/>
<dbReference type="Proteomes" id="UP000186168">
    <property type="component" value="Unassembled WGS sequence"/>
</dbReference>
<dbReference type="EMBL" id="ASQP01000469">
    <property type="protein sequence ID" value="OMI34425.1"/>
    <property type="molecule type" value="Genomic_DNA"/>
</dbReference>
<evidence type="ECO:0000313" key="2">
    <source>
        <dbReference type="Proteomes" id="UP000186168"/>
    </source>
</evidence>
<evidence type="ECO:0000313" key="1">
    <source>
        <dbReference type="EMBL" id="OMI34425.1"/>
    </source>
</evidence>
<protein>
    <submittedName>
        <fullName evidence="1">Uncharacterized protein</fullName>
    </submittedName>
</protein>
<proteinExistence type="predicted"/>
<reference evidence="1 2" key="1">
    <citation type="submission" date="2013-05" db="EMBL/GenBank/DDBJ databases">
        <title>Genome sequence of Streptomyces sparsogenes DSM 40356.</title>
        <authorList>
            <person name="Coyne S."/>
            <person name="Seebeck F.P."/>
        </authorList>
    </citation>
    <scope>NUCLEOTIDE SEQUENCE [LARGE SCALE GENOMIC DNA]</scope>
    <source>
        <strain evidence="1 2">DSM 40356</strain>
    </source>
</reference>
<organism evidence="1 2">
    <name type="scientific">Streptomyces sparsogenes DSM 40356</name>
    <dbReference type="NCBI Taxonomy" id="1331668"/>
    <lineage>
        <taxon>Bacteria</taxon>
        <taxon>Bacillati</taxon>
        <taxon>Actinomycetota</taxon>
        <taxon>Actinomycetes</taxon>
        <taxon>Kitasatosporales</taxon>
        <taxon>Streptomycetaceae</taxon>
        <taxon>Streptomyces</taxon>
    </lineage>
</organism>
<comment type="caution">
    <text evidence="1">The sequence shown here is derived from an EMBL/GenBank/DDBJ whole genome shotgun (WGS) entry which is preliminary data.</text>
</comment>
<accession>A0A1R1S7X6</accession>
<sequence length="107" mass="11639">MIHDMPAVHLFSVPDPLPSVDVLLPDKGGRLRGKVATVEESPDGAVWIEVLVSSWVRWSTQLAVGEPSSEGIGPETVRMWVPPEAVFADEGEVQALKRLYQASLAHV</sequence>
<name>A0A1R1S7X6_9ACTN</name>